<organism evidence="2 3">
    <name type="scientific">Paenibacillus yanchengensis</name>
    <dbReference type="NCBI Taxonomy" id="2035833"/>
    <lineage>
        <taxon>Bacteria</taxon>
        <taxon>Bacillati</taxon>
        <taxon>Bacillota</taxon>
        <taxon>Bacilli</taxon>
        <taxon>Bacillales</taxon>
        <taxon>Paenibacillaceae</taxon>
        <taxon>Paenibacillus</taxon>
    </lineage>
</organism>
<name>A0ABW4YP53_9BACL</name>
<dbReference type="Proteomes" id="UP001597362">
    <property type="component" value="Unassembled WGS sequence"/>
</dbReference>
<feature type="coiled-coil region" evidence="1">
    <location>
        <begin position="71"/>
        <end position="98"/>
    </location>
</feature>
<keyword evidence="3" id="KW-1185">Reference proteome</keyword>
<gene>
    <name evidence="2" type="ORF">ACFSJH_17215</name>
</gene>
<evidence type="ECO:0000256" key="1">
    <source>
        <dbReference type="SAM" id="Coils"/>
    </source>
</evidence>
<dbReference type="Pfam" id="PF26595">
    <property type="entry name" value="A_ENA"/>
    <property type="match status" value="1"/>
</dbReference>
<evidence type="ECO:0000313" key="3">
    <source>
        <dbReference type="Proteomes" id="UP001597362"/>
    </source>
</evidence>
<proteinExistence type="predicted"/>
<comment type="caution">
    <text evidence="2">The sequence shown here is derived from an EMBL/GenBank/DDBJ whole genome shotgun (WGS) entry which is preliminary data.</text>
</comment>
<reference evidence="3" key="1">
    <citation type="journal article" date="2019" name="Int. J. Syst. Evol. Microbiol.">
        <title>The Global Catalogue of Microorganisms (GCM) 10K type strain sequencing project: providing services to taxonomists for standard genome sequencing and annotation.</title>
        <authorList>
            <consortium name="The Broad Institute Genomics Platform"/>
            <consortium name="The Broad Institute Genome Sequencing Center for Infectious Disease"/>
            <person name="Wu L."/>
            <person name="Ma J."/>
        </authorList>
    </citation>
    <scope>NUCLEOTIDE SEQUENCE [LARGE SCALE GENOMIC DNA]</scope>
    <source>
        <strain evidence="3">GH52</strain>
    </source>
</reference>
<dbReference type="EMBL" id="JBHUHO010000040">
    <property type="protein sequence ID" value="MFD2117473.1"/>
    <property type="molecule type" value="Genomic_DNA"/>
</dbReference>
<protein>
    <submittedName>
        <fullName evidence="2">Uncharacterized protein</fullName>
    </submittedName>
</protein>
<evidence type="ECO:0000313" key="2">
    <source>
        <dbReference type="EMBL" id="MFD2117473.1"/>
    </source>
</evidence>
<keyword evidence="1" id="KW-0175">Coiled coil</keyword>
<sequence>MSQPNIPDITPEISINREDVINLIIASIAMEEMGLSHIINAEGEKLQYVLGTLPGNNLTPPASINDILAVNESVRQTLREISRKEQILNEKLETALRAEIRTP</sequence>
<accession>A0ABW4YP53</accession>
<dbReference type="RefSeq" id="WP_377774677.1">
    <property type="nucleotide sequence ID" value="NZ_JBHUHO010000040.1"/>
</dbReference>
<dbReference type="InterPro" id="IPR058705">
    <property type="entry name" value="A_ENA"/>
</dbReference>